<feature type="compositionally biased region" description="Basic and acidic residues" evidence="1">
    <location>
        <begin position="19"/>
        <end position="30"/>
    </location>
</feature>
<feature type="region of interest" description="Disordered" evidence="1">
    <location>
        <begin position="19"/>
        <end position="56"/>
    </location>
</feature>
<proteinExistence type="predicted"/>
<comment type="caution">
    <text evidence="2">The sequence shown here is derived from an EMBL/GenBank/DDBJ whole genome shotgun (WGS) entry which is preliminary data.</text>
</comment>
<keyword evidence="3" id="KW-1185">Reference proteome</keyword>
<evidence type="ECO:0000313" key="3">
    <source>
        <dbReference type="Proteomes" id="UP000827986"/>
    </source>
</evidence>
<dbReference type="Proteomes" id="UP000827986">
    <property type="component" value="Unassembled WGS sequence"/>
</dbReference>
<dbReference type="EMBL" id="JAHDVG010000466">
    <property type="protein sequence ID" value="KAH1183125.1"/>
    <property type="molecule type" value="Genomic_DNA"/>
</dbReference>
<protein>
    <submittedName>
        <fullName evidence="2">Uncharacterized protein</fullName>
    </submittedName>
</protein>
<reference evidence="2" key="1">
    <citation type="submission" date="2021-09" db="EMBL/GenBank/DDBJ databases">
        <title>The genome of Mauremys mutica provides insights into the evolution of semi-aquatic lifestyle.</title>
        <authorList>
            <person name="Gong S."/>
            <person name="Gao Y."/>
        </authorList>
    </citation>
    <scope>NUCLEOTIDE SEQUENCE</scope>
    <source>
        <strain evidence="2">MM-2020</strain>
        <tissue evidence="2">Muscle</tissue>
    </source>
</reference>
<gene>
    <name evidence="2" type="ORF">KIL84_004617</name>
</gene>
<evidence type="ECO:0000256" key="1">
    <source>
        <dbReference type="SAM" id="MobiDB-lite"/>
    </source>
</evidence>
<sequence length="95" mass="10408">MAKLLSCVLGPRLYRVYRDREPARPSRDGDEAAEGAQDGSWVSPPPPPAGDNGIGRWTNPQYIQFITILEDSHRIGTPEIKPTVSIAALFLVLPP</sequence>
<dbReference type="AlphaFoldDB" id="A0A9D3XQ14"/>
<accession>A0A9D3XQ14</accession>
<organism evidence="2 3">
    <name type="scientific">Mauremys mutica</name>
    <name type="common">yellowpond turtle</name>
    <dbReference type="NCBI Taxonomy" id="74926"/>
    <lineage>
        <taxon>Eukaryota</taxon>
        <taxon>Metazoa</taxon>
        <taxon>Chordata</taxon>
        <taxon>Craniata</taxon>
        <taxon>Vertebrata</taxon>
        <taxon>Euteleostomi</taxon>
        <taxon>Archelosauria</taxon>
        <taxon>Testudinata</taxon>
        <taxon>Testudines</taxon>
        <taxon>Cryptodira</taxon>
        <taxon>Durocryptodira</taxon>
        <taxon>Testudinoidea</taxon>
        <taxon>Geoemydidae</taxon>
        <taxon>Geoemydinae</taxon>
        <taxon>Mauremys</taxon>
    </lineage>
</organism>
<name>A0A9D3XQ14_9SAUR</name>
<evidence type="ECO:0000313" key="2">
    <source>
        <dbReference type="EMBL" id="KAH1183125.1"/>
    </source>
</evidence>